<reference evidence="7 8" key="1">
    <citation type="journal article" date="2018" name="Mol. Biol. Evol.">
        <title>Analysis of the draft genome of the red seaweed Gracilariopsis chorda provides insights into genome size evolution in Rhodophyta.</title>
        <authorList>
            <person name="Lee J."/>
            <person name="Yang E.C."/>
            <person name="Graf L."/>
            <person name="Yang J.H."/>
            <person name="Qiu H."/>
            <person name="Zel Zion U."/>
            <person name="Chan C.X."/>
            <person name="Stephens T.G."/>
            <person name="Weber A.P.M."/>
            <person name="Boo G.H."/>
            <person name="Boo S.M."/>
            <person name="Kim K.M."/>
            <person name="Shin Y."/>
            <person name="Jung M."/>
            <person name="Lee S.J."/>
            <person name="Yim H.S."/>
            <person name="Lee J.H."/>
            <person name="Bhattacharya D."/>
            <person name="Yoon H.S."/>
        </authorList>
    </citation>
    <scope>NUCLEOTIDE SEQUENCE [LARGE SCALE GENOMIC DNA]</scope>
    <source>
        <strain evidence="7 8">SKKU-2015</strain>
        <tissue evidence="7">Whole body</tissue>
    </source>
</reference>
<feature type="domain" description="FAD dependent oxidoreductase" evidence="6">
    <location>
        <begin position="11"/>
        <end position="351"/>
    </location>
</feature>
<keyword evidence="8" id="KW-1185">Reference proteome</keyword>
<dbReference type="AlphaFoldDB" id="A0A2V3IZN2"/>
<dbReference type="GO" id="GO:0003884">
    <property type="term" value="F:D-amino-acid oxidase activity"/>
    <property type="evidence" value="ECO:0007669"/>
    <property type="project" value="InterPro"/>
</dbReference>
<keyword evidence="4" id="KW-0274">FAD</keyword>
<evidence type="ECO:0000259" key="6">
    <source>
        <dbReference type="Pfam" id="PF01266"/>
    </source>
</evidence>
<evidence type="ECO:0000256" key="5">
    <source>
        <dbReference type="ARBA" id="ARBA00023002"/>
    </source>
</evidence>
<dbReference type="GO" id="GO:0071949">
    <property type="term" value="F:FAD binding"/>
    <property type="evidence" value="ECO:0007669"/>
    <property type="project" value="InterPro"/>
</dbReference>
<dbReference type="GO" id="GO:0005737">
    <property type="term" value="C:cytoplasm"/>
    <property type="evidence" value="ECO:0007669"/>
    <property type="project" value="TreeGrafter"/>
</dbReference>
<dbReference type="PANTHER" id="PTHR11530">
    <property type="entry name" value="D-AMINO ACID OXIDASE"/>
    <property type="match status" value="1"/>
</dbReference>
<name>A0A2V3IZN2_9FLOR</name>
<organism evidence="7 8">
    <name type="scientific">Gracilariopsis chorda</name>
    <dbReference type="NCBI Taxonomy" id="448386"/>
    <lineage>
        <taxon>Eukaryota</taxon>
        <taxon>Rhodophyta</taxon>
        <taxon>Florideophyceae</taxon>
        <taxon>Rhodymeniophycidae</taxon>
        <taxon>Gracilariales</taxon>
        <taxon>Gracilariaceae</taxon>
        <taxon>Gracilariopsis</taxon>
    </lineage>
</organism>
<accession>A0A2V3IZN2</accession>
<proteinExistence type="inferred from homology"/>
<evidence type="ECO:0000256" key="4">
    <source>
        <dbReference type="ARBA" id="ARBA00022827"/>
    </source>
</evidence>
<sequence>MVQTPVAPSNILVVGAGIIGLTTAVRLRETGHNVTVLAQETPSTIFDRSHTPWVSDPLGTYTSSGSGGFWMPLFLEGTQIDEWATKTYKTLRSHTDDDVGVTAMDALYLHAREEPVLPWYADLTNMVVVTPQEDKRVPTEYKCARKFDTVVVQMDKYLLHLQRWLTELDVPFCLTREYTNPSQASLWDMEQVTEFAKGIAHDTIIVNCAGIGARFLADEDMIPGRGVILRVKRPPEINYVITEDPVDGFQSRNGLLAYAIPRGEELSLGGTIFEGDWRENATDEDVEAVRYRAEQLLPVQGMPETGRWSGLRPLRLNGQARVAQESDNVISNYGHGGSGVTTCWGCAETVVGLVARMQQALE</sequence>
<dbReference type="SUPFAM" id="SSF51971">
    <property type="entry name" value="Nucleotide-binding domain"/>
    <property type="match status" value="1"/>
</dbReference>
<dbReference type="Pfam" id="PF01266">
    <property type="entry name" value="DAO"/>
    <property type="match status" value="1"/>
</dbReference>
<evidence type="ECO:0000256" key="2">
    <source>
        <dbReference type="ARBA" id="ARBA00006730"/>
    </source>
</evidence>
<dbReference type="InterPro" id="IPR006076">
    <property type="entry name" value="FAD-dep_OxRdtase"/>
</dbReference>
<gene>
    <name evidence="7" type="ORF">BWQ96_02605</name>
</gene>
<dbReference type="GO" id="GO:0019478">
    <property type="term" value="P:D-amino acid catabolic process"/>
    <property type="evidence" value="ECO:0007669"/>
    <property type="project" value="TreeGrafter"/>
</dbReference>
<dbReference type="STRING" id="448386.A0A2V3IZN2"/>
<evidence type="ECO:0000256" key="1">
    <source>
        <dbReference type="ARBA" id="ARBA00001974"/>
    </source>
</evidence>
<keyword evidence="3" id="KW-0285">Flavoprotein</keyword>
<protein>
    <submittedName>
        <fullName evidence="7">D-amino-acid oxidase</fullName>
    </submittedName>
</protein>
<comment type="cofactor">
    <cofactor evidence="1">
        <name>FAD</name>
        <dbReference type="ChEBI" id="CHEBI:57692"/>
    </cofactor>
</comment>
<dbReference type="Gene3D" id="3.30.9.10">
    <property type="entry name" value="D-Amino Acid Oxidase, subunit A, domain 2"/>
    <property type="match status" value="1"/>
</dbReference>
<dbReference type="Proteomes" id="UP000247409">
    <property type="component" value="Unassembled WGS sequence"/>
</dbReference>
<evidence type="ECO:0000313" key="7">
    <source>
        <dbReference type="EMBL" id="PXF47626.1"/>
    </source>
</evidence>
<dbReference type="PANTHER" id="PTHR11530:SF11">
    <property type="entry name" value="D-ASPARTATE OXIDASE"/>
    <property type="match status" value="1"/>
</dbReference>
<dbReference type="SUPFAM" id="SSF54373">
    <property type="entry name" value="FAD-linked reductases, C-terminal domain"/>
    <property type="match status" value="1"/>
</dbReference>
<comment type="caution">
    <text evidence="7">The sequence shown here is derived from an EMBL/GenBank/DDBJ whole genome shotgun (WGS) entry which is preliminary data.</text>
</comment>
<dbReference type="Gene3D" id="3.40.50.720">
    <property type="entry name" value="NAD(P)-binding Rossmann-like Domain"/>
    <property type="match status" value="1"/>
</dbReference>
<keyword evidence="5" id="KW-0560">Oxidoreductase</keyword>
<evidence type="ECO:0000256" key="3">
    <source>
        <dbReference type="ARBA" id="ARBA00022630"/>
    </source>
</evidence>
<dbReference type="OrthoDB" id="2015447at2759"/>
<dbReference type="EMBL" id="NBIV01000022">
    <property type="protein sequence ID" value="PXF47626.1"/>
    <property type="molecule type" value="Genomic_DNA"/>
</dbReference>
<dbReference type="InterPro" id="IPR023209">
    <property type="entry name" value="DAO"/>
</dbReference>
<evidence type="ECO:0000313" key="8">
    <source>
        <dbReference type="Proteomes" id="UP000247409"/>
    </source>
</evidence>
<comment type="similarity">
    <text evidence="2">Belongs to the DAMOX/DASOX family.</text>
</comment>